<keyword evidence="7" id="KW-0805">Transcription regulation</keyword>
<sequence>MYEDLDEPQPNQSNLLVPDCIHGDQSTGGPEMGPRSLDYFSDFLRLRGESSSRHSDSEGASSTSGAPEQQEDNHTAKNTHSCRECGEEFPTQHYLRKHRNTTHTGEKKTSPKPRKSYSCLDCGKEFPCPSKLQRHLLTHTGERPCFCSDCGKSFTREEHLKTHQRFHCSSGEGSPSISGDPEQAKNCCLECGREFSSAYKLRRHLLTHTGEKPHSCSVCGKSYTYLHTLKSHELKHTGEKSYKCSVCEKSFNQKGNLNQHMLVHTGEKPFSCSVCGKCFTQKANLTAHQLSHTGEKPFSCSICRKGFTQKAYLKQHQKLHTGEKPYACSECDKRFTFCTSLKRHQLQHTGERPDSLSLKEIHQQSHGKKVEESLSASAAEPEQHQENHTTKTSSHCCLECGKHFKTSSSLQIHMRIHTGKKPYPCPDCGKNFATKGSLNLHQRSHTTEAEKPIHCEEQNTSQGQEMVSNNLQDLCQTLGLKAKVEEEKDKVEEDGEGATDNAEEVGGLINSDGEEVDWDSVQHSKWRQNADCSSVTQ</sequence>
<evidence type="ECO:0000256" key="12">
    <source>
        <dbReference type="SAM" id="MobiDB-lite"/>
    </source>
</evidence>
<dbReference type="SMART" id="SM00355">
    <property type="entry name" value="ZnF_C2H2"/>
    <property type="match status" value="11"/>
</dbReference>
<evidence type="ECO:0000256" key="1">
    <source>
        <dbReference type="ARBA" id="ARBA00004123"/>
    </source>
</evidence>
<dbReference type="FunFam" id="3.30.160.60:FF:000624">
    <property type="entry name" value="zinc finger protein 697"/>
    <property type="match status" value="3"/>
</dbReference>
<dbReference type="FunFam" id="3.30.160.60:FF:002716">
    <property type="entry name" value="Zinc finger protein 212"/>
    <property type="match status" value="1"/>
</dbReference>
<evidence type="ECO:0000256" key="10">
    <source>
        <dbReference type="ARBA" id="ARBA00023242"/>
    </source>
</evidence>
<dbReference type="GO" id="GO:0000978">
    <property type="term" value="F:RNA polymerase II cis-regulatory region sequence-specific DNA binding"/>
    <property type="evidence" value="ECO:0007669"/>
    <property type="project" value="TreeGrafter"/>
</dbReference>
<evidence type="ECO:0000313" key="15">
    <source>
        <dbReference type="RefSeq" id="XP_038842670.1"/>
    </source>
</evidence>
<dbReference type="FunFam" id="3.30.160.60:FF:000706">
    <property type="entry name" value="Zinc finger protein"/>
    <property type="match status" value="1"/>
</dbReference>
<dbReference type="InterPro" id="IPR013087">
    <property type="entry name" value="Znf_C2H2_type"/>
</dbReference>
<comment type="similarity">
    <text evidence="2">Belongs to the krueppel C2H2-type zinc-finger protein family.</text>
</comment>
<evidence type="ECO:0000256" key="9">
    <source>
        <dbReference type="ARBA" id="ARBA00023163"/>
    </source>
</evidence>
<feature type="region of interest" description="Disordered" evidence="12">
    <location>
        <begin position="1"/>
        <end position="81"/>
    </location>
</feature>
<dbReference type="SUPFAM" id="SSF57667">
    <property type="entry name" value="beta-beta-alpha zinc fingers"/>
    <property type="match status" value="6"/>
</dbReference>
<dbReference type="AlphaFoldDB" id="A0A8U0QGF4"/>
<dbReference type="PANTHER" id="PTHR24393:SF15">
    <property type="entry name" value="IP01243P-RELATED"/>
    <property type="match status" value="1"/>
</dbReference>
<feature type="domain" description="C2H2-type" evidence="13">
    <location>
        <begin position="395"/>
        <end position="422"/>
    </location>
</feature>
<feature type="domain" description="C2H2-type" evidence="13">
    <location>
        <begin position="326"/>
        <end position="353"/>
    </location>
</feature>
<dbReference type="PROSITE" id="PS50157">
    <property type="entry name" value="ZINC_FINGER_C2H2_2"/>
    <property type="match status" value="11"/>
</dbReference>
<keyword evidence="4" id="KW-0677">Repeat</keyword>
<feature type="region of interest" description="Disordered" evidence="12">
    <location>
        <begin position="486"/>
        <end position="537"/>
    </location>
</feature>
<dbReference type="FunFam" id="3.30.160.60:FF:002343">
    <property type="entry name" value="Zinc finger protein 33A"/>
    <property type="match status" value="1"/>
</dbReference>
<feature type="domain" description="C2H2-type" evidence="13">
    <location>
        <begin position="298"/>
        <end position="325"/>
    </location>
</feature>
<proteinExistence type="inferred from homology"/>
<evidence type="ECO:0000256" key="8">
    <source>
        <dbReference type="ARBA" id="ARBA00023125"/>
    </source>
</evidence>
<evidence type="ECO:0000256" key="4">
    <source>
        <dbReference type="ARBA" id="ARBA00022737"/>
    </source>
</evidence>
<keyword evidence="5 11" id="KW-0863">Zinc-finger</keyword>
<keyword evidence="6" id="KW-0862">Zinc</keyword>
<dbReference type="GO" id="GO:0008270">
    <property type="term" value="F:zinc ion binding"/>
    <property type="evidence" value="ECO:0007669"/>
    <property type="project" value="UniProtKB-KW"/>
</dbReference>
<keyword evidence="3" id="KW-0479">Metal-binding</keyword>
<feature type="region of interest" description="Disordered" evidence="12">
    <location>
        <begin position="349"/>
        <end position="390"/>
    </location>
</feature>
<dbReference type="Pfam" id="PF00096">
    <property type="entry name" value="zf-C2H2"/>
    <property type="match status" value="10"/>
</dbReference>
<organism evidence="14 15">
    <name type="scientific">Salvelinus namaycush</name>
    <name type="common">Lake trout</name>
    <name type="synonym">Salmo namaycush</name>
    <dbReference type="NCBI Taxonomy" id="8040"/>
    <lineage>
        <taxon>Eukaryota</taxon>
        <taxon>Metazoa</taxon>
        <taxon>Chordata</taxon>
        <taxon>Craniata</taxon>
        <taxon>Vertebrata</taxon>
        <taxon>Euteleostomi</taxon>
        <taxon>Actinopterygii</taxon>
        <taxon>Neopterygii</taxon>
        <taxon>Teleostei</taxon>
        <taxon>Protacanthopterygii</taxon>
        <taxon>Salmoniformes</taxon>
        <taxon>Salmonidae</taxon>
        <taxon>Salmoninae</taxon>
        <taxon>Salvelinus</taxon>
    </lineage>
</organism>
<keyword evidence="8" id="KW-0238">DNA-binding</keyword>
<keyword evidence="9" id="KW-0804">Transcription</keyword>
<dbReference type="FunFam" id="3.30.160.60:FF:000180">
    <property type="entry name" value="Zinc finger protein 689"/>
    <property type="match status" value="1"/>
</dbReference>
<reference evidence="15" key="1">
    <citation type="submission" date="2025-08" db="UniProtKB">
        <authorList>
            <consortium name="RefSeq"/>
        </authorList>
    </citation>
    <scope>IDENTIFICATION</scope>
    <source>
        <tissue evidence="15">White muscle</tissue>
    </source>
</reference>
<feature type="domain" description="C2H2-type" evidence="13">
    <location>
        <begin position="214"/>
        <end position="241"/>
    </location>
</feature>
<feature type="domain" description="C2H2-type" evidence="13">
    <location>
        <begin position="80"/>
        <end position="108"/>
    </location>
</feature>
<evidence type="ECO:0000256" key="2">
    <source>
        <dbReference type="ARBA" id="ARBA00006991"/>
    </source>
</evidence>
<dbReference type="InterPro" id="IPR036236">
    <property type="entry name" value="Znf_C2H2_sf"/>
</dbReference>
<dbReference type="GO" id="GO:0005634">
    <property type="term" value="C:nucleus"/>
    <property type="evidence" value="ECO:0007669"/>
    <property type="project" value="UniProtKB-SubCell"/>
</dbReference>
<dbReference type="GeneID" id="120041884"/>
<dbReference type="Gene3D" id="3.30.160.60">
    <property type="entry name" value="Classic Zinc Finger"/>
    <property type="match status" value="10"/>
</dbReference>
<feature type="compositionally biased region" description="Basic and acidic residues" evidence="12">
    <location>
        <begin position="71"/>
        <end position="81"/>
    </location>
</feature>
<dbReference type="FunFam" id="3.30.160.60:FF:001289">
    <property type="entry name" value="Zinc finger protein 574"/>
    <property type="match status" value="1"/>
</dbReference>
<feature type="domain" description="C2H2-type" evidence="13">
    <location>
        <begin position="117"/>
        <end position="144"/>
    </location>
</feature>
<comment type="subcellular location">
    <subcellularLocation>
        <location evidence="1">Nucleus</location>
    </subcellularLocation>
</comment>
<evidence type="ECO:0000256" key="11">
    <source>
        <dbReference type="PROSITE-ProRule" id="PRU00042"/>
    </source>
</evidence>
<protein>
    <submittedName>
        <fullName evidence="15">Zinc finger protein OZF-like</fullName>
    </submittedName>
</protein>
<feature type="compositionally biased region" description="Acidic residues" evidence="12">
    <location>
        <begin position="492"/>
        <end position="503"/>
    </location>
</feature>
<evidence type="ECO:0000256" key="7">
    <source>
        <dbReference type="ARBA" id="ARBA00023015"/>
    </source>
</evidence>
<name>A0A8U0QGF4_SALNM</name>
<keyword evidence="14" id="KW-1185">Reference proteome</keyword>
<feature type="domain" description="C2H2-type" evidence="13">
    <location>
        <begin position="270"/>
        <end position="297"/>
    </location>
</feature>
<accession>A0A8U0QGF4</accession>
<dbReference type="GO" id="GO:0001228">
    <property type="term" value="F:DNA-binding transcription activator activity, RNA polymerase II-specific"/>
    <property type="evidence" value="ECO:0007669"/>
    <property type="project" value="TreeGrafter"/>
</dbReference>
<dbReference type="FunFam" id="3.30.160.60:FF:000193">
    <property type="entry name" value="Zinc finger protein 300"/>
    <property type="match status" value="1"/>
</dbReference>
<feature type="domain" description="C2H2-type" evidence="13">
    <location>
        <begin position="145"/>
        <end position="172"/>
    </location>
</feature>
<evidence type="ECO:0000256" key="6">
    <source>
        <dbReference type="ARBA" id="ARBA00022833"/>
    </source>
</evidence>
<evidence type="ECO:0000256" key="3">
    <source>
        <dbReference type="ARBA" id="ARBA00022723"/>
    </source>
</evidence>
<dbReference type="Pfam" id="PF13894">
    <property type="entry name" value="zf-C2H2_4"/>
    <property type="match status" value="1"/>
</dbReference>
<feature type="compositionally biased region" description="Basic and acidic residues" evidence="12">
    <location>
        <begin position="44"/>
        <end position="57"/>
    </location>
</feature>
<evidence type="ECO:0000313" key="14">
    <source>
        <dbReference type="Proteomes" id="UP000808372"/>
    </source>
</evidence>
<gene>
    <name evidence="15" type="primary">LOC120041884</name>
</gene>
<dbReference type="RefSeq" id="XP_038842670.1">
    <property type="nucleotide sequence ID" value="XM_038986742.1"/>
</dbReference>
<feature type="compositionally biased region" description="Polar residues" evidence="12">
    <location>
        <begin position="58"/>
        <end position="67"/>
    </location>
</feature>
<dbReference type="PANTHER" id="PTHR24393">
    <property type="entry name" value="ZINC FINGER PROTEIN"/>
    <property type="match status" value="1"/>
</dbReference>
<evidence type="ECO:0000256" key="5">
    <source>
        <dbReference type="ARBA" id="ARBA00022771"/>
    </source>
</evidence>
<dbReference type="KEGG" id="snh:120041884"/>
<feature type="domain" description="C2H2-type" evidence="13">
    <location>
        <begin position="242"/>
        <end position="269"/>
    </location>
</feature>
<feature type="region of interest" description="Disordered" evidence="12">
    <location>
        <begin position="93"/>
        <end position="116"/>
    </location>
</feature>
<evidence type="ECO:0000259" key="13">
    <source>
        <dbReference type="PROSITE" id="PS50157"/>
    </source>
</evidence>
<feature type="compositionally biased region" description="Basic and acidic residues" evidence="12">
    <location>
        <begin position="349"/>
        <end position="372"/>
    </location>
</feature>
<dbReference type="PROSITE" id="PS00028">
    <property type="entry name" value="ZINC_FINGER_C2H2_1"/>
    <property type="match status" value="11"/>
</dbReference>
<feature type="domain" description="C2H2-type" evidence="13">
    <location>
        <begin position="185"/>
        <end position="213"/>
    </location>
</feature>
<keyword evidence="10" id="KW-0539">Nucleus</keyword>
<feature type="domain" description="C2H2-type" evidence="13">
    <location>
        <begin position="423"/>
        <end position="450"/>
    </location>
</feature>
<dbReference type="Proteomes" id="UP000808372">
    <property type="component" value="Unplaced"/>
</dbReference>